<dbReference type="EMBL" id="JBHSGG010000014">
    <property type="protein sequence ID" value="MFC4727580.1"/>
    <property type="molecule type" value="Genomic_DNA"/>
</dbReference>
<reference evidence="2" key="1">
    <citation type="journal article" date="2019" name="Int. J. Syst. Evol. Microbiol.">
        <title>The Global Catalogue of Microorganisms (GCM) 10K type strain sequencing project: providing services to taxonomists for standard genome sequencing and annotation.</title>
        <authorList>
            <consortium name="The Broad Institute Genomics Platform"/>
            <consortium name="The Broad Institute Genome Sequencing Center for Infectious Disease"/>
            <person name="Wu L."/>
            <person name="Ma J."/>
        </authorList>
    </citation>
    <scope>NUCLEOTIDE SEQUENCE [LARGE SCALE GENOMIC DNA]</scope>
    <source>
        <strain evidence="2">CGMCC 1.13574</strain>
    </source>
</reference>
<evidence type="ECO:0008006" key="3">
    <source>
        <dbReference type="Google" id="ProtNLM"/>
    </source>
</evidence>
<name>A0ABV9NKN8_9GAMM</name>
<protein>
    <recommendedName>
        <fullName evidence="3">YkuD domain-containing protein</fullName>
    </recommendedName>
</protein>
<proteinExistence type="predicted"/>
<keyword evidence="2" id="KW-1185">Reference proteome</keyword>
<dbReference type="RefSeq" id="WP_377003587.1">
    <property type="nucleotide sequence ID" value="NZ_JBHSGG010000014.1"/>
</dbReference>
<evidence type="ECO:0000313" key="1">
    <source>
        <dbReference type="EMBL" id="MFC4727580.1"/>
    </source>
</evidence>
<sequence>MFAPALVTLALVQQVLAIRDAPASSATASPSRHYRIENVPVRSLLVPFGGRAYLRITDLGDGRVYRTPLYPSQSLDMRTHEDAQWIGIAWVDFHKREKRFEMGVPQWRPHWLNPFISNTPYTVRDNG</sequence>
<accession>A0ABV9NKN8</accession>
<organism evidence="1 2">
    <name type="scientific">Coralloluteibacterium thermophilum</name>
    <dbReference type="NCBI Taxonomy" id="2707049"/>
    <lineage>
        <taxon>Bacteria</taxon>
        <taxon>Pseudomonadati</taxon>
        <taxon>Pseudomonadota</taxon>
        <taxon>Gammaproteobacteria</taxon>
        <taxon>Lysobacterales</taxon>
        <taxon>Lysobacteraceae</taxon>
        <taxon>Coralloluteibacterium</taxon>
    </lineage>
</organism>
<gene>
    <name evidence="1" type="ORF">ACFO3Q_05290</name>
</gene>
<dbReference type="Proteomes" id="UP001595892">
    <property type="component" value="Unassembled WGS sequence"/>
</dbReference>
<evidence type="ECO:0000313" key="2">
    <source>
        <dbReference type="Proteomes" id="UP001595892"/>
    </source>
</evidence>
<comment type="caution">
    <text evidence="1">The sequence shown here is derived from an EMBL/GenBank/DDBJ whole genome shotgun (WGS) entry which is preliminary data.</text>
</comment>